<dbReference type="GO" id="GO:0009244">
    <property type="term" value="P:lipopolysaccharide core region biosynthetic process"/>
    <property type="evidence" value="ECO:0007669"/>
    <property type="project" value="UniProtKB-UniRule"/>
</dbReference>
<evidence type="ECO:0000313" key="13">
    <source>
        <dbReference type="Proteomes" id="UP000219111"/>
    </source>
</evidence>
<dbReference type="PANTHER" id="PTHR42755">
    <property type="entry name" value="3-DEOXY-MANNO-OCTULOSONATE CYTIDYLYLTRANSFERASE"/>
    <property type="match status" value="1"/>
</dbReference>
<protein>
    <recommendedName>
        <fullName evidence="4 10">3-deoxy-D-manno-octulosonic acid transferase</fullName>
        <shortName evidence="10">Kdo transferase</shortName>
        <ecNumber evidence="3 10">2.4.99.12</ecNumber>
    </recommendedName>
    <alternativeName>
        <fullName evidence="6 10">Lipid IV(A) 3-deoxy-D-manno-octulosonic acid transferase</fullName>
    </alternativeName>
</protein>
<dbReference type="AlphaFoldDB" id="A0A285S0U3"/>
<dbReference type="EC" id="2.4.99.12" evidence="3 10"/>
<evidence type="ECO:0000256" key="9">
    <source>
        <dbReference type="PIRSR" id="PIRSR639901-2"/>
    </source>
</evidence>
<evidence type="ECO:0000256" key="6">
    <source>
        <dbReference type="ARBA" id="ARBA00031445"/>
    </source>
</evidence>
<keyword evidence="10" id="KW-1003">Cell membrane</keyword>
<dbReference type="Pfam" id="PF04413">
    <property type="entry name" value="Glycos_transf_N"/>
    <property type="match status" value="1"/>
</dbReference>
<keyword evidence="10" id="KW-0472">Membrane</keyword>
<dbReference type="InterPro" id="IPR038107">
    <property type="entry name" value="Glycos_transf_N_sf"/>
</dbReference>
<evidence type="ECO:0000256" key="3">
    <source>
        <dbReference type="ARBA" id="ARBA00012621"/>
    </source>
</evidence>
<evidence type="ECO:0000256" key="5">
    <source>
        <dbReference type="ARBA" id="ARBA00022679"/>
    </source>
</evidence>
<comment type="pathway">
    <text evidence="2 10">Bacterial outer membrane biogenesis; LPS core biosynthesis.</text>
</comment>
<keyword evidence="5 10" id="KW-0808">Transferase</keyword>
<organism evidence="12 13">
    <name type="scientific">Rhodobacter maris</name>
    <dbReference type="NCBI Taxonomy" id="446682"/>
    <lineage>
        <taxon>Bacteria</taxon>
        <taxon>Pseudomonadati</taxon>
        <taxon>Pseudomonadota</taxon>
        <taxon>Alphaproteobacteria</taxon>
        <taxon>Rhodobacterales</taxon>
        <taxon>Rhodobacter group</taxon>
        <taxon>Rhodobacter</taxon>
    </lineage>
</organism>
<dbReference type="GO" id="GO:0009245">
    <property type="term" value="P:lipid A biosynthetic process"/>
    <property type="evidence" value="ECO:0007669"/>
    <property type="project" value="TreeGrafter"/>
</dbReference>
<dbReference type="SUPFAM" id="SSF53756">
    <property type="entry name" value="UDP-Glycosyltransferase/glycogen phosphorylase"/>
    <property type="match status" value="1"/>
</dbReference>
<feature type="site" description="Transition state stabilizer" evidence="9">
    <location>
        <position position="131"/>
    </location>
</feature>
<dbReference type="Gene3D" id="3.40.50.11720">
    <property type="entry name" value="3-Deoxy-D-manno-octulosonic-acid transferase, N-terminal domain"/>
    <property type="match status" value="1"/>
</dbReference>
<dbReference type="UniPathway" id="UPA00958"/>
<evidence type="ECO:0000256" key="8">
    <source>
        <dbReference type="PIRSR" id="PIRSR639901-1"/>
    </source>
</evidence>
<dbReference type="GO" id="GO:0043842">
    <property type="term" value="F:Kdo transferase activity"/>
    <property type="evidence" value="ECO:0007669"/>
    <property type="project" value="UniProtKB-EC"/>
</dbReference>
<evidence type="ECO:0000313" key="12">
    <source>
        <dbReference type="EMBL" id="SOB99986.1"/>
    </source>
</evidence>
<evidence type="ECO:0000256" key="2">
    <source>
        <dbReference type="ARBA" id="ARBA00004713"/>
    </source>
</evidence>
<keyword evidence="10" id="KW-0448">Lipopolysaccharide biosynthesis</keyword>
<dbReference type="EMBL" id="OBMT01000002">
    <property type="protein sequence ID" value="SOB99986.1"/>
    <property type="molecule type" value="Genomic_DNA"/>
</dbReference>
<evidence type="ECO:0000256" key="4">
    <source>
        <dbReference type="ARBA" id="ARBA00019077"/>
    </source>
</evidence>
<dbReference type="RefSeq" id="WP_176518550.1">
    <property type="nucleotide sequence ID" value="NZ_OBMT01000002.1"/>
</dbReference>
<keyword evidence="13" id="KW-1185">Reference proteome</keyword>
<evidence type="ECO:0000256" key="7">
    <source>
        <dbReference type="ARBA" id="ARBA00049183"/>
    </source>
</evidence>
<feature type="active site" description="Proton acceptor" evidence="8">
    <location>
        <position position="61"/>
    </location>
</feature>
<name>A0A285S0U3_9RHOB</name>
<comment type="catalytic activity">
    <reaction evidence="7 10">
        <text>lipid IVA (E. coli) + CMP-3-deoxy-beta-D-manno-octulosonate = alpha-Kdo-(2-&gt;6)-lipid IVA (E. coli) + CMP + H(+)</text>
        <dbReference type="Rhea" id="RHEA:28066"/>
        <dbReference type="ChEBI" id="CHEBI:15378"/>
        <dbReference type="ChEBI" id="CHEBI:58603"/>
        <dbReference type="ChEBI" id="CHEBI:60364"/>
        <dbReference type="ChEBI" id="CHEBI:60377"/>
        <dbReference type="ChEBI" id="CHEBI:85987"/>
        <dbReference type="EC" id="2.4.99.12"/>
    </reaction>
</comment>
<dbReference type="PANTHER" id="PTHR42755:SF1">
    <property type="entry name" value="3-DEOXY-D-MANNO-OCTULOSONIC ACID TRANSFERASE, MITOCHONDRIAL-RELATED"/>
    <property type="match status" value="1"/>
</dbReference>
<evidence type="ECO:0000256" key="1">
    <source>
        <dbReference type="ARBA" id="ARBA00003394"/>
    </source>
</evidence>
<proteinExistence type="inferred from homology"/>
<sequence>MELRAYLWLRPALQPLMRALLRRRLQRGKEDPARFQEKLGVPTQPRPNGKLVWIHAVGLGEVLALRPLVDSLQRTRPGLHVLLTSSASSSAQVIAKNLGPDTHHQMLPLDGPAFMRRFLDHWRPDLSIWSEQDLWPGAIQDIAARGIPLAYVNARMNAKSLRKRARLSGLYRDTLRCFALIAAQDTETAANLRELGAGAVRETGSLKPAARPLTAESAELSRLRHLLAERRIWVAASTHPDDEAALIPAQARLFARSQDWLLILTPRLPGRSPEIAKALQAAGLPFAIRSLAEDPGPDKAVWLADTFGELGLWYRLAESAFIGASLGDVGGHNPWEAICLGVPVLSGPHTRNFQNDYEKLRALGLVQEVAAGAGADLAIAKAVARTHSGADHEKALLLVNAARAETDRLARDLISLMETAG</sequence>
<evidence type="ECO:0000259" key="11">
    <source>
        <dbReference type="Pfam" id="PF04413"/>
    </source>
</evidence>
<accession>A0A285S0U3</accession>
<dbReference type="GO" id="GO:0005886">
    <property type="term" value="C:plasma membrane"/>
    <property type="evidence" value="ECO:0007669"/>
    <property type="project" value="UniProtKB-SubCell"/>
</dbReference>
<evidence type="ECO:0000256" key="10">
    <source>
        <dbReference type="RuleBase" id="RU365103"/>
    </source>
</evidence>
<comment type="function">
    <text evidence="1 10">Involved in lipopolysaccharide (LPS) biosynthesis. Catalyzes the transfer of 3-deoxy-D-manno-octulosonate (Kdo) residue(s) from CMP-Kdo to lipid IV(A), the tetraacyldisaccharide-1,4'-bisphosphate precursor of lipid A.</text>
</comment>
<feature type="site" description="Transition state stabilizer" evidence="9">
    <location>
        <position position="207"/>
    </location>
</feature>
<comment type="similarity">
    <text evidence="10">Belongs to the glycosyltransferase group 1 family.</text>
</comment>
<dbReference type="InterPro" id="IPR039901">
    <property type="entry name" value="Kdotransferase"/>
</dbReference>
<dbReference type="InterPro" id="IPR007507">
    <property type="entry name" value="Glycos_transf_N"/>
</dbReference>
<feature type="domain" description="3-deoxy-D-manno-octulosonic-acid transferase N-terminal" evidence="11">
    <location>
        <begin position="34"/>
        <end position="207"/>
    </location>
</feature>
<comment type="subcellular location">
    <subcellularLocation>
        <location evidence="10">Cell membrane</location>
    </subcellularLocation>
</comment>
<reference evidence="13" key="1">
    <citation type="submission" date="2017-08" db="EMBL/GenBank/DDBJ databases">
        <authorList>
            <person name="Varghese N."/>
            <person name="Submissions S."/>
        </authorList>
    </citation>
    <scope>NUCLEOTIDE SEQUENCE [LARGE SCALE GENOMIC DNA]</scope>
    <source>
        <strain evidence="13">JA276</strain>
    </source>
</reference>
<dbReference type="Proteomes" id="UP000219111">
    <property type="component" value="Unassembled WGS sequence"/>
</dbReference>
<gene>
    <name evidence="12" type="ORF">SAMN05877831_102267</name>
</gene>
<dbReference type="Gene3D" id="3.40.50.2000">
    <property type="entry name" value="Glycogen Phosphorylase B"/>
    <property type="match status" value="1"/>
</dbReference>